<comment type="caution">
    <text evidence="5">The sequence shown here is derived from an EMBL/GenBank/DDBJ whole genome shotgun (WGS) entry which is preliminary data.</text>
</comment>
<dbReference type="CDD" id="cd07377">
    <property type="entry name" value="WHTH_GntR"/>
    <property type="match status" value="1"/>
</dbReference>
<dbReference type="EMBL" id="SODF01000001">
    <property type="protein sequence ID" value="TDW21235.1"/>
    <property type="molecule type" value="Genomic_DNA"/>
</dbReference>
<keyword evidence="6" id="KW-1185">Reference proteome</keyword>
<dbReference type="SMART" id="SM00866">
    <property type="entry name" value="UTRA"/>
    <property type="match status" value="1"/>
</dbReference>
<dbReference type="PANTHER" id="PTHR44846">
    <property type="entry name" value="MANNOSYL-D-GLYCERATE TRANSPORT/METABOLISM SYSTEM REPRESSOR MNGR-RELATED"/>
    <property type="match status" value="1"/>
</dbReference>
<evidence type="ECO:0000313" key="6">
    <source>
        <dbReference type="Proteomes" id="UP000295447"/>
    </source>
</evidence>
<dbReference type="Gene3D" id="3.40.1410.10">
    <property type="entry name" value="Chorismate lyase-like"/>
    <property type="match status" value="1"/>
</dbReference>
<dbReference type="PROSITE" id="PS50949">
    <property type="entry name" value="HTH_GNTR"/>
    <property type="match status" value="1"/>
</dbReference>
<dbReference type="InterPro" id="IPR036390">
    <property type="entry name" value="WH_DNA-bd_sf"/>
</dbReference>
<sequence length="245" mass="26984">MDAETGIVAVVTEPAVERVKKRIREGIVRGKYPTGSRLPSERQFAVETGLSRMTVRAGFQAASDDGLIAPSPQRGWYVRDLVLREPPSRLQSFTEMAHELGFRPSSEILDHRERPATLEEAHRLHLAPTAPVTAIRRLRGMDGRPVTVEDLVIPLAVAPWLTGTDLTDASLYELFSTHGIEFAYSRYTVQAQNASETLATLLNLPANAAILVATEIAYSQATTPLLSGTNHYRGDAYQFTADLTR</sequence>
<evidence type="ECO:0000313" key="5">
    <source>
        <dbReference type="EMBL" id="TDW21235.1"/>
    </source>
</evidence>
<name>A0A4R7ZU56_9ACTN</name>
<dbReference type="PRINTS" id="PR00035">
    <property type="entry name" value="HTHGNTR"/>
</dbReference>
<accession>A0A4R7ZU56</accession>
<organism evidence="5 6">
    <name type="scientific">Kribbella kalugense</name>
    <dbReference type="NCBI Taxonomy" id="2512221"/>
    <lineage>
        <taxon>Bacteria</taxon>
        <taxon>Bacillati</taxon>
        <taxon>Actinomycetota</taxon>
        <taxon>Actinomycetes</taxon>
        <taxon>Propionibacteriales</taxon>
        <taxon>Kribbellaceae</taxon>
        <taxon>Kribbella</taxon>
    </lineage>
</organism>
<keyword evidence="2" id="KW-0238">DNA-binding</keyword>
<dbReference type="InterPro" id="IPR011663">
    <property type="entry name" value="UTRA"/>
</dbReference>
<dbReference type="SUPFAM" id="SSF46785">
    <property type="entry name" value="Winged helix' DNA-binding domain"/>
    <property type="match status" value="1"/>
</dbReference>
<feature type="domain" description="HTH gntR-type" evidence="4">
    <location>
        <begin position="13"/>
        <end position="81"/>
    </location>
</feature>
<dbReference type="Gene3D" id="1.10.10.10">
    <property type="entry name" value="Winged helix-like DNA-binding domain superfamily/Winged helix DNA-binding domain"/>
    <property type="match status" value="1"/>
</dbReference>
<dbReference type="GO" id="GO:0003677">
    <property type="term" value="F:DNA binding"/>
    <property type="evidence" value="ECO:0007669"/>
    <property type="project" value="UniProtKB-KW"/>
</dbReference>
<dbReference type="AlphaFoldDB" id="A0A4R7ZU56"/>
<dbReference type="InterPro" id="IPR036388">
    <property type="entry name" value="WH-like_DNA-bd_sf"/>
</dbReference>
<reference evidence="5 6" key="1">
    <citation type="submission" date="2019-03" db="EMBL/GenBank/DDBJ databases">
        <title>Genomic Encyclopedia of Type Strains, Phase III (KMG-III): the genomes of soil and plant-associated and newly described type strains.</title>
        <authorList>
            <person name="Whitman W."/>
        </authorList>
    </citation>
    <scope>NUCLEOTIDE SEQUENCE [LARGE SCALE GENOMIC DNA]</scope>
    <source>
        <strain evidence="5 6">VKM Ac-2570</strain>
    </source>
</reference>
<evidence type="ECO:0000256" key="2">
    <source>
        <dbReference type="ARBA" id="ARBA00023125"/>
    </source>
</evidence>
<dbReference type="Pfam" id="PF00392">
    <property type="entry name" value="GntR"/>
    <property type="match status" value="1"/>
</dbReference>
<dbReference type="InterPro" id="IPR050679">
    <property type="entry name" value="Bact_HTH_transcr_reg"/>
</dbReference>
<dbReference type="Proteomes" id="UP000295447">
    <property type="component" value="Unassembled WGS sequence"/>
</dbReference>
<gene>
    <name evidence="5" type="ORF">EV650_0051</name>
</gene>
<evidence type="ECO:0000259" key="4">
    <source>
        <dbReference type="PROSITE" id="PS50949"/>
    </source>
</evidence>
<dbReference type="GO" id="GO:0003700">
    <property type="term" value="F:DNA-binding transcription factor activity"/>
    <property type="evidence" value="ECO:0007669"/>
    <property type="project" value="InterPro"/>
</dbReference>
<dbReference type="Pfam" id="PF07702">
    <property type="entry name" value="UTRA"/>
    <property type="match status" value="1"/>
</dbReference>
<dbReference type="SUPFAM" id="SSF64288">
    <property type="entry name" value="Chorismate lyase-like"/>
    <property type="match status" value="1"/>
</dbReference>
<dbReference type="SMART" id="SM00345">
    <property type="entry name" value="HTH_GNTR"/>
    <property type="match status" value="1"/>
</dbReference>
<keyword evidence="1" id="KW-0805">Transcription regulation</keyword>
<protein>
    <submittedName>
        <fullName evidence="5">GntR family transcriptional regulator</fullName>
    </submittedName>
</protein>
<evidence type="ECO:0000256" key="3">
    <source>
        <dbReference type="ARBA" id="ARBA00023163"/>
    </source>
</evidence>
<dbReference type="PANTHER" id="PTHR44846:SF16">
    <property type="entry name" value="TRANSCRIPTIONAL REGULATOR PHNF-RELATED"/>
    <property type="match status" value="1"/>
</dbReference>
<evidence type="ECO:0000256" key="1">
    <source>
        <dbReference type="ARBA" id="ARBA00023015"/>
    </source>
</evidence>
<keyword evidence="3" id="KW-0804">Transcription</keyword>
<dbReference type="InterPro" id="IPR028978">
    <property type="entry name" value="Chorismate_lyase_/UTRA_dom_sf"/>
</dbReference>
<dbReference type="InterPro" id="IPR000524">
    <property type="entry name" value="Tscrpt_reg_HTH_GntR"/>
</dbReference>
<proteinExistence type="predicted"/>